<evidence type="ECO:0000256" key="4">
    <source>
        <dbReference type="ARBA" id="ARBA00022723"/>
    </source>
</evidence>
<evidence type="ECO:0000256" key="3">
    <source>
        <dbReference type="ARBA" id="ARBA00022617"/>
    </source>
</evidence>
<dbReference type="PANTHER" id="PTHR24302:SF15">
    <property type="entry name" value="FATTY-ACID PEROXYGENASE"/>
    <property type="match status" value="1"/>
</dbReference>
<organism evidence="8">
    <name type="scientific">Medioppia subpectinata</name>
    <dbReference type="NCBI Taxonomy" id="1979941"/>
    <lineage>
        <taxon>Eukaryota</taxon>
        <taxon>Metazoa</taxon>
        <taxon>Ecdysozoa</taxon>
        <taxon>Arthropoda</taxon>
        <taxon>Chelicerata</taxon>
        <taxon>Arachnida</taxon>
        <taxon>Acari</taxon>
        <taxon>Acariformes</taxon>
        <taxon>Sarcoptiformes</taxon>
        <taxon>Oribatida</taxon>
        <taxon>Brachypylina</taxon>
        <taxon>Oppioidea</taxon>
        <taxon>Oppiidae</taxon>
        <taxon>Medioppia</taxon>
    </lineage>
</organism>
<dbReference type="OrthoDB" id="6515010at2759"/>
<keyword evidence="6" id="KW-0408">Iron</keyword>
<proteinExistence type="inferred from homology"/>
<dbReference type="GO" id="GO:0008395">
    <property type="term" value="F:steroid hydroxylase activity"/>
    <property type="evidence" value="ECO:0007669"/>
    <property type="project" value="TreeGrafter"/>
</dbReference>
<dbReference type="Proteomes" id="UP000759131">
    <property type="component" value="Unassembled WGS sequence"/>
</dbReference>
<dbReference type="GO" id="GO:0020037">
    <property type="term" value="F:heme binding"/>
    <property type="evidence" value="ECO:0007669"/>
    <property type="project" value="InterPro"/>
</dbReference>
<evidence type="ECO:0000256" key="7">
    <source>
        <dbReference type="ARBA" id="ARBA00023033"/>
    </source>
</evidence>
<evidence type="ECO:0000313" key="9">
    <source>
        <dbReference type="Proteomes" id="UP000759131"/>
    </source>
</evidence>
<dbReference type="InterPro" id="IPR002402">
    <property type="entry name" value="Cyt_P450_E_grp-II"/>
</dbReference>
<keyword evidence="5" id="KW-0560">Oxidoreductase</keyword>
<dbReference type="SUPFAM" id="SSF48264">
    <property type="entry name" value="Cytochrome P450"/>
    <property type="match status" value="1"/>
</dbReference>
<dbReference type="Pfam" id="PF00067">
    <property type="entry name" value="p450"/>
    <property type="match status" value="1"/>
</dbReference>
<dbReference type="Gene3D" id="1.10.630.10">
    <property type="entry name" value="Cytochrome P450"/>
    <property type="match status" value="1"/>
</dbReference>
<dbReference type="InterPro" id="IPR001128">
    <property type="entry name" value="Cyt_P450"/>
</dbReference>
<sequence>MNFGNYSPSVYAMYFTRNFSYFTKQGIGGPRPLPGVGNLWEMYFTSMPDLELQRYKKYGKVYGVFEGNKPILRIGDPELVKQIMVKDFHVYQTRRPGSNARHPVADLIISQSRGEEWRRLRTTATPSFSTAKLRRVCELMNRSLDQFVDAVRTKALPERVVDIKWWYACYAMDVIANCIFGATTQAYTDPNDPMVVNGRAMFRPVYWRWLATMLF</sequence>
<dbReference type="GO" id="GO:0016705">
    <property type="term" value="F:oxidoreductase activity, acting on paired donors, with incorporation or reduction of molecular oxygen"/>
    <property type="evidence" value="ECO:0007669"/>
    <property type="project" value="InterPro"/>
</dbReference>
<dbReference type="PANTHER" id="PTHR24302">
    <property type="entry name" value="CYTOCHROME P450 FAMILY 3"/>
    <property type="match status" value="1"/>
</dbReference>
<accession>A0A7R9Q8C5</accession>
<evidence type="ECO:0000256" key="5">
    <source>
        <dbReference type="ARBA" id="ARBA00023002"/>
    </source>
</evidence>
<keyword evidence="4" id="KW-0479">Metal-binding</keyword>
<gene>
    <name evidence="8" type="ORF">OSB1V03_LOCUS15665</name>
</gene>
<evidence type="ECO:0000256" key="2">
    <source>
        <dbReference type="ARBA" id="ARBA00010617"/>
    </source>
</evidence>
<name>A0A7R9Q8C5_9ACAR</name>
<dbReference type="InterPro" id="IPR050705">
    <property type="entry name" value="Cytochrome_P450_3A"/>
</dbReference>
<dbReference type="InterPro" id="IPR036396">
    <property type="entry name" value="Cyt_P450_sf"/>
</dbReference>
<dbReference type="PRINTS" id="PR00464">
    <property type="entry name" value="EP450II"/>
</dbReference>
<dbReference type="AlphaFoldDB" id="A0A7R9Q8C5"/>
<keyword evidence="3" id="KW-0349">Heme</keyword>
<feature type="non-terminal residue" evidence="8">
    <location>
        <position position="1"/>
    </location>
</feature>
<dbReference type="EMBL" id="OC871017">
    <property type="protein sequence ID" value="CAD7635274.1"/>
    <property type="molecule type" value="Genomic_DNA"/>
</dbReference>
<reference evidence="8" key="1">
    <citation type="submission" date="2020-11" db="EMBL/GenBank/DDBJ databases">
        <authorList>
            <person name="Tran Van P."/>
        </authorList>
    </citation>
    <scope>NUCLEOTIDE SEQUENCE</scope>
</reference>
<comment type="cofactor">
    <cofactor evidence="1">
        <name>heme</name>
        <dbReference type="ChEBI" id="CHEBI:30413"/>
    </cofactor>
</comment>
<dbReference type="GO" id="GO:0005506">
    <property type="term" value="F:iron ion binding"/>
    <property type="evidence" value="ECO:0007669"/>
    <property type="project" value="InterPro"/>
</dbReference>
<evidence type="ECO:0000256" key="6">
    <source>
        <dbReference type="ARBA" id="ARBA00023004"/>
    </source>
</evidence>
<comment type="similarity">
    <text evidence="2">Belongs to the cytochrome P450 family.</text>
</comment>
<evidence type="ECO:0008006" key="10">
    <source>
        <dbReference type="Google" id="ProtNLM"/>
    </source>
</evidence>
<dbReference type="EMBL" id="CAJPIZ010016442">
    <property type="protein sequence ID" value="CAG2115704.1"/>
    <property type="molecule type" value="Genomic_DNA"/>
</dbReference>
<evidence type="ECO:0000256" key="1">
    <source>
        <dbReference type="ARBA" id="ARBA00001971"/>
    </source>
</evidence>
<keyword evidence="7" id="KW-0503">Monooxygenase</keyword>
<protein>
    <recommendedName>
        <fullName evidence="10">Cytochrome P450</fullName>
    </recommendedName>
</protein>
<keyword evidence="9" id="KW-1185">Reference proteome</keyword>
<evidence type="ECO:0000313" key="8">
    <source>
        <dbReference type="EMBL" id="CAD7635274.1"/>
    </source>
</evidence>